<feature type="region of interest" description="Disordered" evidence="2">
    <location>
        <begin position="206"/>
        <end position="226"/>
    </location>
</feature>
<reference evidence="5" key="1">
    <citation type="journal article" date="2020" name="Nat. Ecol. Evol.">
        <title>Deeply conserved synteny resolves early events in vertebrate evolution.</title>
        <authorList>
            <person name="Simakov O."/>
            <person name="Marletaz F."/>
            <person name="Yue J.X."/>
            <person name="O'Connell B."/>
            <person name="Jenkins J."/>
            <person name="Brandt A."/>
            <person name="Calef R."/>
            <person name="Tung C.H."/>
            <person name="Huang T.K."/>
            <person name="Schmutz J."/>
            <person name="Satoh N."/>
            <person name="Yu J.K."/>
            <person name="Putnam N.H."/>
            <person name="Green R.E."/>
            <person name="Rokhsar D.S."/>
        </authorList>
    </citation>
    <scope>NUCLEOTIDE SEQUENCE [LARGE SCALE GENOMIC DNA]</scope>
    <source>
        <strain evidence="5">S238N-H82</strain>
    </source>
</reference>
<accession>A0A9J7LSS0</accession>
<dbReference type="AlphaFoldDB" id="A0A9J7LSS0"/>
<organism evidence="5 6">
    <name type="scientific">Branchiostoma floridae</name>
    <name type="common">Florida lancelet</name>
    <name type="synonym">Amphioxus</name>
    <dbReference type="NCBI Taxonomy" id="7739"/>
    <lineage>
        <taxon>Eukaryota</taxon>
        <taxon>Metazoa</taxon>
        <taxon>Chordata</taxon>
        <taxon>Cephalochordata</taxon>
        <taxon>Leptocardii</taxon>
        <taxon>Amphioxiformes</taxon>
        <taxon>Branchiostomatidae</taxon>
        <taxon>Branchiostoma</taxon>
    </lineage>
</organism>
<evidence type="ECO:0000259" key="4">
    <source>
        <dbReference type="Pfam" id="PF13600"/>
    </source>
</evidence>
<reference evidence="6" key="2">
    <citation type="submission" date="2025-08" db="UniProtKB">
        <authorList>
            <consortium name="RefSeq"/>
        </authorList>
    </citation>
    <scope>IDENTIFICATION</scope>
    <source>
        <strain evidence="6">S238N-H82</strain>
        <tissue evidence="6">Testes</tissue>
    </source>
</reference>
<evidence type="ECO:0000313" key="6">
    <source>
        <dbReference type="RefSeq" id="XP_035686575.1"/>
    </source>
</evidence>
<feature type="domain" description="DUF4140" evidence="4">
    <location>
        <begin position="102"/>
        <end position="202"/>
    </location>
</feature>
<dbReference type="GO" id="GO:0005739">
    <property type="term" value="C:mitochondrion"/>
    <property type="evidence" value="ECO:0000318"/>
    <property type="project" value="GO_Central"/>
</dbReference>
<dbReference type="Proteomes" id="UP000001554">
    <property type="component" value="Chromosome 9"/>
</dbReference>
<keyword evidence="5" id="KW-1185">Reference proteome</keyword>
<sequence length="727" mass="81611">MKARRVDGSPVSTWRTCTCTYTTITPEQRGVAVRVYVTCPGVRAACPGNETSSPNGIEQGKMADTANATLATLDGELSKIDARPASVQVKHYDITAMNVEHVTVYLDRAEVRRSVLVNVKKGENEVLFKKLSQNIDKDSIRVECKGPASITEVTYHSKFIPADEAEENKKIRELKDKLNELEKTKKALVAKKHRLEKQRNVLDGFADNMIKPSSPGENKESNSDNRLSLNMDTSLLDCMSGFFDLYDKQAQKLDEALQDLDQEIDSNEDAAAVTRKNIQELEISKDSLMIRSPLKTRNRPIEKPREVLVVLDTKEEARVELIVSYVVSKARWAPKYDMRVFTKDSAMKPPRPGSSHARRVTTNRWLNKSVALQIQYFGVIRQATGENWQDATISLSTSLPSVGGTAPSLGTQVLSFKNRSDGWTRRWMPDSPSVGIPQSITDSPLKMKKAARRGLGSFRRKDKPQIYSPDRTSLIIDDEGTIDMVEDSELFTTGGDSTEQQGKDSLLSTTYDIPRKANIPSDNQPHKVQIAMIDFNPTFEHETAPKRSPHAFLRATVKNDSEYALLAGPVNVYLDNNFIAKFKSDLRTVAPSEEFTCSLGADPAVKVIYKPLHKYREQSGVISKTTQMTYRQVIEIKNLRPDPIKITVSDQLPLSTEEKIKVNLQEPSIKHPEKNDKNKPIRLNVHNNVEWTLNIEGGKTHEVTLKYSIEHPPGEEVEIKNEKIVLA</sequence>
<gene>
    <name evidence="6" type="primary">LOC118422867</name>
</gene>
<dbReference type="OMA" id="PCALWRP"/>
<dbReference type="InterPro" id="IPR025554">
    <property type="entry name" value="DUF4140"/>
</dbReference>
<dbReference type="InterPro" id="IPR011935">
    <property type="entry name" value="CHP02231"/>
</dbReference>
<feature type="coiled-coil region" evidence="1">
    <location>
        <begin position="164"/>
        <end position="198"/>
    </location>
</feature>
<protein>
    <submittedName>
        <fullName evidence="6">Protein F37C4.5-like isoform X1</fullName>
    </submittedName>
</protein>
<dbReference type="GeneID" id="118422867"/>
<evidence type="ECO:0000256" key="1">
    <source>
        <dbReference type="SAM" id="Coils"/>
    </source>
</evidence>
<evidence type="ECO:0000259" key="3">
    <source>
        <dbReference type="Pfam" id="PF13598"/>
    </source>
</evidence>
<name>A0A9J7LSS0_BRAFL</name>
<dbReference type="RefSeq" id="XP_035686575.1">
    <property type="nucleotide sequence ID" value="XM_035830682.1"/>
</dbReference>
<dbReference type="PANTHER" id="PTHR31005:SF8">
    <property type="entry name" value="DUF4139 DOMAIN-CONTAINING PROTEIN"/>
    <property type="match status" value="1"/>
</dbReference>
<feature type="domain" description="DUF4139" evidence="3">
    <location>
        <begin position="370"/>
        <end position="712"/>
    </location>
</feature>
<evidence type="ECO:0000313" key="5">
    <source>
        <dbReference type="Proteomes" id="UP000001554"/>
    </source>
</evidence>
<proteinExistence type="predicted"/>
<dbReference type="InterPro" id="IPR037291">
    <property type="entry name" value="DUF4139"/>
</dbReference>
<dbReference type="KEGG" id="bfo:118422867"/>
<evidence type="ECO:0000256" key="2">
    <source>
        <dbReference type="SAM" id="MobiDB-lite"/>
    </source>
</evidence>
<dbReference type="PANTHER" id="PTHR31005">
    <property type="entry name" value="DUF4139 DOMAIN-CONTAINING PROTEIN"/>
    <property type="match status" value="1"/>
</dbReference>
<dbReference type="Pfam" id="PF13600">
    <property type="entry name" value="DUF4140"/>
    <property type="match status" value="1"/>
</dbReference>
<feature type="region of interest" description="Disordered" evidence="2">
    <location>
        <begin position="426"/>
        <end position="446"/>
    </location>
</feature>
<dbReference type="OrthoDB" id="10068793at2759"/>
<dbReference type="Pfam" id="PF13598">
    <property type="entry name" value="DUF4139"/>
    <property type="match status" value="1"/>
</dbReference>
<dbReference type="NCBIfam" id="TIGR02231">
    <property type="entry name" value="mucoidy inhibitor MuiA family protein"/>
    <property type="match status" value="2"/>
</dbReference>
<feature type="coiled-coil region" evidence="1">
    <location>
        <begin position="243"/>
        <end position="277"/>
    </location>
</feature>
<keyword evidence="1" id="KW-0175">Coiled coil</keyword>